<name>A0ABS5E813_9PROT</name>
<reference evidence="1 2" key="1">
    <citation type="submission" date="2021-04" db="EMBL/GenBank/DDBJ databases">
        <title>The complete genome sequence of Neokomagataea sp. TBRC 2177.</title>
        <authorList>
            <person name="Charoenyingcharoen P."/>
            <person name="Yukphan P."/>
        </authorList>
    </citation>
    <scope>NUCLEOTIDE SEQUENCE [LARGE SCALE GENOMIC DNA]</scope>
    <source>
        <strain evidence="1 2">TBRC 2177</strain>
    </source>
</reference>
<gene>
    <name evidence="1" type="ORF">KB213_08285</name>
</gene>
<accession>A0ABS5E813</accession>
<evidence type="ECO:0000313" key="2">
    <source>
        <dbReference type="Proteomes" id="UP000677812"/>
    </source>
</evidence>
<dbReference type="Proteomes" id="UP000677812">
    <property type="component" value="Unassembled WGS sequence"/>
</dbReference>
<organism evidence="1 2">
    <name type="scientific">Neokomagataea anthophila</name>
    <dbReference type="NCBI Taxonomy" id="2826925"/>
    <lineage>
        <taxon>Bacteria</taxon>
        <taxon>Pseudomonadati</taxon>
        <taxon>Pseudomonadota</taxon>
        <taxon>Alphaproteobacteria</taxon>
        <taxon>Acetobacterales</taxon>
        <taxon>Acetobacteraceae</taxon>
        <taxon>Neokomagataea</taxon>
    </lineage>
</organism>
<evidence type="ECO:0008006" key="3">
    <source>
        <dbReference type="Google" id="ProtNLM"/>
    </source>
</evidence>
<proteinExistence type="predicted"/>
<dbReference type="RefSeq" id="WP_211682108.1">
    <property type="nucleotide sequence ID" value="NZ_JAGRQH010000005.1"/>
</dbReference>
<sequence length="210" mass="21055">MSDMFGIGQGVQAATTAATTAAQMALTQSAMHKANQTGQEVASNISQSGQQANALLGNYATAGNNAINALNGGLTQNFLENTPGYKWNLNQGEQAATNSAAARGLANSGAALKGASTYASGLADSTYQNQFSDTNALANYGYNALATQGQNDINSASLAGQARMAGVGAQMAGTQASANALTNGLTNLGNQAGGLATNYLNYKTLLNGGS</sequence>
<evidence type="ECO:0000313" key="1">
    <source>
        <dbReference type="EMBL" id="MBR0560049.1"/>
    </source>
</evidence>
<keyword evidence="2" id="KW-1185">Reference proteome</keyword>
<dbReference type="EMBL" id="JAGRQH010000005">
    <property type="protein sequence ID" value="MBR0560049.1"/>
    <property type="molecule type" value="Genomic_DNA"/>
</dbReference>
<protein>
    <recommendedName>
        <fullName evidence="3">DNA transfer protein p32</fullName>
    </recommendedName>
</protein>
<comment type="caution">
    <text evidence="1">The sequence shown here is derived from an EMBL/GenBank/DDBJ whole genome shotgun (WGS) entry which is preliminary data.</text>
</comment>